<keyword evidence="2" id="KW-1185">Reference proteome</keyword>
<sequence>MKRIIKIIGILLILYLFISYIFPKYIAAPIAAWNSHQVWKEHEKKSQKILNSDDYEIIGVYEFKTENREENHFVFIDTVQNKLTGFYFGTESSGEHGISHFGNPLLDLKLIENRIEFEIGERELYETTRNKIYKPSQKPKEETSIGISKSPLSYSGKLTEFGFKLTCKSEFYDCWENEMEFKRIYD</sequence>
<dbReference type="OrthoDB" id="1429525at2"/>
<protein>
    <submittedName>
        <fullName evidence="1">Uncharacterized protein</fullName>
    </submittedName>
</protein>
<gene>
    <name evidence="1" type="ORF">AWE51_10435</name>
</gene>
<proteinExistence type="predicted"/>
<dbReference type="EMBL" id="LQRT01000035">
    <property type="protein sequence ID" value="KZS38977.1"/>
    <property type="molecule type" value="Genomic_DNA"/>
</dbReference>
<name>A0A162Y7V6_9FLAO</name>
<evidence type="ECO:0000313" key="1">
    <source>
        <dbReference type="EMBL" id="KZS38977.1"/>
    </source>
</evidence>
<reference evidence="1 2" key="1">
    <citation type="submission" date="2016-01" db="EMBL/GenBank/DDBJ databases">
        <title>The draft genome sequence of Aquimarina sp. RZW4-3-2.</title>
        <authorList>
            <person name="Wang Y."/>
        </authorList>
    </citation>
    <scope>NUCLEOTIDE SEQUENCE [LARGE SCALE GENOMIC DNA]</scope>
    <source>
        <strain evidence="1 2">RZW4-3-2</strain>
    </source>
</reference>
<organism evidence="1 2">
    <name type="scientific">Aquimarina aggregata</name>
    <dbReference type="NCBI Taxonomy" id="1642818"/>
    <lineage>
        <taxon>Bacteria</taxon>
        <taxon>Pseudomonadati</taxon>
        <taxon>Bacteroidota</taxon>
        <taxon>Flavobacteriia</taxon>
        <taxon>Flavobacteriales</taxon>
        <taxon>Flavobacteriaceae</taxon>
        <taxon>Aquimarina</taxon>
    </lineage>
</organism>
<dbReference type="STRING" id="1642818.AWE51_10435"/>
<evidence type="ECO:0000313" key="2">
    <source>
        <dbReference type="Proteomes" id="UP000076715"/>
    </source>
</evidence>
<dbReference type="Proteomes" id="UP000076715">
    <property type="component" value="Unassembled WGS sequence"/>
</dbReference>
<dbReference type="RefSeq" id="WP_066316506.1">
    <property type="nucleotide sequence ID" value="NZ_LQRT01000035.1"/>
</dbReference>
<dbReference type="AlphaFoldDB" id="A0A162Y7V6"/>
<comment type="caution">
    <text evidence="1">The sequence shown here is derived from an EMBL/GenBank/DDBJ whole genome shotgun (WGS) entry which is preliminary data.</text>
</comment>
<accession>A0A162Y7V6</accession>